<keyword evidence="4" id="KW-1185">Reference proteome</keyword>
<dbReference type="STRING" id="946362.F2U051"/>
<organism evidence="4">
    <name type="scientific">Salpingoeca rosetta (strain ATCC 50818 / BSB-021)</name>
    <dbReference type="NCBI Taxonomy" id="946362"/>
    <lineage>
        <taxon>Eukaryota</taxon>
        <taxon>Choanoflagellata</taxon>
        <taxon>Craspedida</taxon>
        <taxon>Salpingoecidae</taxon>
        <taxon>Salpingoeca</taxon>
    </lineage>
</organism>
<name>F2U051_SALR5</name>
<dbReference type="eggNOG" id="KOG1338">
    <property type="taxonomic scope" value="Eukaryota"/>
</dbReference>
<protein>
    <recommendedName>
        <fullName evidence="2">SET domain-containing protein</fullName>
    </recommendedName>
</protein>
<proteinExistence type="predicted"/>
<feature type="region of interest" description="Disordered" evidence="1">
    <location>
        <begin position="439"/>
        <end position="549"/>
    </location>
</feature>
<gene>
    <name evidence="3" type="ORF">PTSG_01368</name>
</gene>
<feature type="domain" description="SET" evidence="2">
    <location>
        <begin position="58"/>
        <end position="338"/>
    </location>
</feature>
<dbReference type="AlphaFoldDB" id="F2U051"/>
<reference evidence="3" key="1">
    <citation type="submission" date="2009-08" db="EMBL/GenBank/DDBJ databases">
        <title>Annotation of Salpingoeca rosetta.</title>
        <authorList>
            <consortium name="The Broad Institute Genome Sequencing Platform"/>
            <person name="Russ C."/>
            <person name="Cuomo C."/>
            <person name="Burger G."/>
            <person name="Gray M.W."/>
            <person name="Holland P.W.H."/>
            <person name="King N."/>
            <person name="Lang F.B.F."/>
            <person name="Roger A.J."/>
            <person name="Ruiz-Trillo I."/>
            <person name="Young S.K."/>
            <person name="Zeng Q."/>
            <person name="Gargeya S."/>
            <person name="Alvarado L."/>
            <person name="Berlin A."/>
            <person name="Chapman S.B."/>
            <person name="Chen Z."/>
            <person name="Freedman E."/>
            <person name="Gellesch M."/>
            <person name="Goldberg J."/>
            <person name="Griggs A."/>
            <person name="Gujja S."/>
            <person name="Heilman E."/>
            <person name="Heiman D."/>
            <person name="Howarth C."/>
            <person name="Mehta T."/>
            <person name="Neiman D."/>
            <person name="Pearson M."/>
            <person name="Roberts A."/>
            <person name="Saif S."/>
            <person name="Shea T."/>
            <person name="Shenoy N."/>
            <person name="Sisk P."/>
            <person name="Stolte C."/>
            <person name="Sykes S."/>
            <person name="White J."/>
            <person name="Yandava C."/>
            <person name="Haas B."/>
            <person name="Nusbaum C."/>
            <person name="Birren B."/>
        </authorList>
    </citation>
    <scope>NUCLEOTIDE SEQUENCE [LARGE SCALE GENOMIC DNA]</scope>
    <source>
        <strain evidence="3">ATCC 50818</strain>
    </source>
</reference>
<dbReference type="PANTHER" id="PTHR13271">
    <property type="entry name" value="UNCHARACTERIZED PUTATIVE METHYLTRANSFERASE"/>
    <property type="match status" value="1"/>
</dbReference>
<evidence type="ECO:0000259" key="2">
    <source>
        <dbReference type="PROSITE" id="PS50280"/>
    </source>
</evidence>
<dbReference type="GO" id="GO:0016279">
    <property type="term" value="F:protein-lysine N-methyltransferase activity"/>
    <property type="evidence" value="ECO:0007669"/>
    <property type="project" value="InterPro"/>
</dbReference>
<evidence type="ECO:0000313" key="4">
    <source>
        <dbReference type="Proteomes" id="UP000007799"/>
    </source>
</evidence>
<evidence type="ECO:0000313" key="3">
    <source>
        <dbReference type="EMBL" id="EGD80779.1"/>
    </source>
</evidence>
<dbReference type="KEGG" id="sre:PTSG_01368"/>
<dbReference type="OrthoDB" id="341421at2759"/>
<feature type="compositionally biased region" description="Acidic residues" evidence="1">
    <location>
        <begin position="482"/>
        <end position="495"/>
    </location>
</feature>
<dbReference type="GeneID" id="16077937"/>
<dbReference type="InterPro" id="IPR001214">
    <property type="entry name" value="SET_dom"/>
</dbReference>
<dbReference type="CDD" id="cd19178">
    <property type="entry name" value="SET_SETD6"/>
    <property type="match status" value="1"/>
</dbReference>
<dbReference type="InterPro" id="IPR046341">
    <property type="entry name" value="SET_dom_sf"/>
</dbReference>
<dbReference type="InterPro" id="IPR044430">
    <property type="entry name" value="SETD6_SET"/>
</dbReference>
<sequence>MGRRRAQLEKLRRKKRGEYKRKMKLLKQNAPVVGNSDQDAACQAFVQWCLHRGIEFSPNVAITRKRVVHGRGMVATANIKAGEVLFEIPRSAMFSEKTCKHADVLMANLDHGVHSVEEDSADCHEEADACDGACRTTAASNREDGGGDHGGTCCGSHAKEHKPTTDEQTGDIKLSGWSPLLLAMMLDMDAGEASEFAPYFNILPEDDELHHPHVWTDRERSTLLKDSRLQEDVARDLTLMKREYDTIAKPFMIRHPKIFPQPGKKAFSFRKYAQCAAIVMGYSFTDEEDGRVCLVPVADILNHVTGKNNARLFFSDKTLQMRSIKRIPAGAEIFNTYGDLDNLQLVQQHGFAEPSPTPWEEVSLHPRALKAILHLTDDRFAFLKDTVSGLLGEDARLLVGILGDAAMSYPNWLFAALVTLCVCQKDKCEPLREHIEQVHAAQAEADSDEDEAEEEKEEEDEAVEGQVEAARADDGAEKGEEAQEQEGQEVQEQEEQVSKRAKKGADDGNGNDDDDDDDDDDGNMEVDEDDDDDDGDDQHEGKTLAEQMEGFEYGGIELTEATQIALHRVMKHQSELYARRAEEVKAAGECVRKRRKLAAAVFEAGQAVCASWLARLGASDGGDAEKS</sequence>
<dbReference type="InterPro" id="IPR050600">
    <property type="entry name" value="SETD3_SETD6_MTase"/>
</dbReference>
<dbReference type="SUPFAM" id="SSF82199">
    <property type="entry name" value="SET domain"/>
    <property type="match status" value="1"/>
</dbReference>
<feature type="compositionally biased region" description="Acidic residues" evidence="1">
    <location>
        <begin position="445"/>
        <end position="463"/>
    </location>
</feature>
<accession>F2U051</accession>
<feature type="compositionally biased region" description="Acidic residues" evidence="1">
    <location>
        <begin position="509"/>
        <end position="537"/>
    </location>
</feature>
<dbReference type="InParanoid" id="F2U051"/>
<dbReference type="EMBL" id="GL832958">
    <property type="protein sequence ID" value="EGD80779.1"/>
    <property type="molecule type" value="Genomic_DNA"/>
</dbReference>
<dbReference type="RefSeq" id="XP_004997340.1">
    <property type="nucleotide sequence ID" value="XM_004997283.1"/>
</dbReference>
<feature type="compositionally biased region" description="Basic and acidic residues" evidence="1">
    <location>
        <begin position="470"/>
        <end position="481"/>
    </location>
</feature>
<evidence type="ECO:0000256" key="1">
    <source>
        <dbReference type="SAM" id="MobiDB-lite"/>
    </source>
</evidence>
<dbReference type="PROSITE" id="PS50280">
    <property type="entry name" value="SET"/>
    <property type="match status" value="1"/>
</dbReference>
<dbReference type="Proteomes" id="UP000007799">
    <property type="component" value="Unassembled WGS sequence"/>
</dbReference>
<dbReference type="Gene3D" id="3.90.1410.10">
    <property type="entry name" value="set domain protein methyltransferase, domain 1"/>
    <property type="match status" value="2"/>
</dbReference>
<dbReference type="FunCoup" id="F2U051">
    <property type="interactions" value="978"/>
</dbReference>
<dbReference type="Pfam" id="PF00856">
    <property type="entry name" value="SET"/>
    <property type="match status" value="1"/>
</dbReference>